<protein>
    <submittedName>
        <fullName evidence="13">Peptidase</fullName>
    </submittedName>
</protein>
<evidence type="ECO:0000256" key="7">
    <source>
        <dbReference type="ARBA" id="ARBA00023053"/>
    </source>
</evidence>
<evidence type="ECO:0000256" key="3">
    <source>
        <dbReference type="ARBA" id="ARBA00022449"/>
    </source>
</evidence>
<gene>
    <name evidence="13" type="ORF">CRN52_01990</name>
</gene>
<evidence type="ECO:0000256" key="10">
    <source>
        <dbReference type="ARBA" id="ARBA00023201"/>
    </source>
</evidence>
<keyword evidence="4" id="KW-1003">Cell membrane</keyword>
<dbReference type="Gene3D" id="2.60.120.10">
    <property type="entry name" value="Jelly Rolls"/>
    <property type="match status" value="1"/>
</dbReference>
<feature type="transmembrane region" description="Helical" evidence="11">
    <location>
        <begin position="304"/>
        <end position="324"/>
    </location>
</feature>
<reference evidence="13 14" key="1">
    <citation type="journal article" date="2018" name="Front. Microbiol.">
        <title>Phylogeny of Vibrio vulnificus from the Analysis of the Core-Genome: Implications for Intra-Species Taxonomy.</title>
        <authorList>
            <person name="Roig F.J."/>
            <person name="Gonzalez-Candelas F."/>
            <person name="Sanjuan E."/>
            <person name="Fouz B."/>
            <person name="Feil E.J."/>
            <person name="Llorens C."/>
            <person name="Baker-Austin C."/>
            <person name="Oliver J.D."/>
            <person name="Danin-Poleg Y."/>
            <person name="Gibas C.J."/>
            <person name="Kashi Y."/>
            <person name="Gulig P.A."/>
            <person name="Morrison S.S."/>
            <person name="Amaro C."/>
        </authorList>
    </citation>
    <scope>NUCLEOTIDE SEQUENCE [LARGE SCALE GENOMIC DNA]</scope>
    <source>
        <strain evidence="13 14">CECT4608</strain>
    </source>
</reference>
<evidence type="ECO:0000256" key="8">
    <source>
        <dbReference type="ARBA" id="ARBA00023065"/>
    </source>
</evidence>
<evidence type="ECO:0000256" key="4">
    <source>
        <dbReference type="ARBA" id="ARBA00022475"/>
    </source>
</evidence>
<dbReference type="SUPFAM" id="SSF51206">
    <property type="entry name" value="cAMP-binding domain-like"/>
    <property type="match status" value="1"/>
</dbReference>
<feature type="domain" description="Cyclic nucleotide-binding" evidence="12">
    <location>
        <begin position="707"/>
        <end position="792"/>
    </location>
</feature>
<feature type="transmembrane region" description="Helical" evidence="11">
    <location>
        <begin position="104"/>
        <end position="127"/>
    </location>
</feature>
<keyword evidence="7" id="KW-0915">Sodium</keyword>
<feature type="transmembrane region" description="Helical" evidence="11">
    <location>
        <begin position="6"/>
        <end position="27"/>
    </location>
</feature>
<evidence type="ECO:0000313" key="13">
    <source>
        <dbReference type="EMBL" id="POB49835.1"/>
    </source>
</evidence>
<dbReference type="AlphaFoldDB" id="A0A1W6M390"/>
<sequence>MHFDSGLLALLFVIIALFIGALVRHLLKGSQVPYTVALLILGIAIGLAHRGNAFTDNYTLIGETLSLASEIDPHLFLFLFLPTLIFESAFAMEVHLFRRMFTQIVILAVPGLMLAIWLTAELVAWVLPEHWQWSWALCLMFGALISATDPVAVVALLKEVSSRKRLETLIEGESLLNDGTAIVFFSLFYGWVLMEFSNPGEAITAPPWQAVAQFFVVVFVGLAVGLILGGLCILWIDRVFNDPMIEISLTIAAAYSAFFISENFHVSGVVAVVTLAIMFASVGRTRISPEVAGFLHHFWEMMAHMANTLIFLLVGILVAIRVPLDDKEAWLALFVLYLGIMAIRACSITVFMPILKRIGIGITYEKAVVLCWGGLRGAVSLALAMTVASSDIIPKQIGDHVLFLCAGIVVLTILFNGSTMGHVLKWLNLSSLPPGKQATVDKAQHEINRVLHDMLPKMMTSDFLKGADWETVKQGAKLQVLKECNSPTEITQDELHTAYLRRLLETERKHYWTQFSQGLIGKQATNKLVEAVEHALDGDPLIGPRNELFTTWRLPDWVEPLRQYNSWNKLLLKVYFRRLALGYDVARGFIQAQEALESHIDTLAPDAEIAVMVRQQVELNKRLTFERIESLRMSFPEIIQALQSQAATRLLLNRERAVINDQLKQAVLDKPEAQKLLNMVEERMAALQKESIFDKSQEQKLINDIPWARELKSKTREELTSWIEHTVYDAGQLICENQRPLNRIGIVSRGSITELYETRSDDNLEKVRTTIGPGETFALISLLTGKTNAQYVSDTPTDIMWLPVDKLKLLMNQDPNLTAVVCQLFKQLKSV</sequence>
<evidence type="ECO:0000256" key="11">
    <source>
        <dbReference type="SAM" id="Phobius"/>
    </source>
</evidence>
<proteinExistence type="predicted"/>
<dbReference type="PANTHER" id="PTHR10110">
    <property type="entry name" value="SODIUM/HYDROGEN EXCHANGER"/>
    <property type="match status" value="1"/>
</dbReference>
<feature type="transmembrane region" description="Helical" evidence="11">
    <location>
        <begin position="34"/>
        <end position="54"/>
    </location>
</feature>
<dbReference type="RefSeq" id="WP_085760918.1">
    <property type="nucleotide sequence ID" value="NZ_CP015512.1"/>
</dbReference>
<feature type="transmembrane region" description="Helical" evidence="11">
    <location>
        <begin position="330"/>
        <end position="355"/>
    </location>
</feature>
<keyword evidence="5 11" id="KW-0812">Transmembrane</keyword>
<dbReference type="Proteomes" id="UP000237466">
    <property type="component" value="Unassembled WGS sequence"/>
</dbReference>
<dbReference type="GO" id="GO:0098719">
    <property type="term" value="P:sodium ion import across plasma membrane"/>
    <property type="evidence" value="ECO:0007669"/>
    <property type="project" value="TreeGrafter"/>
</dbReference>
<evidence type="ECO:0000256" key="9">
    <source>
        <dbReference type="ARBA" id="ARBA00023136"/>
    </source>
</evidence>
<dbReference type="InterPro" id="IPR018422">
    <property type="entry name" value="Cation/H_exchanger_CPA1"/>
</dbReference>
<feature type="transmembrane region" description="Helical" evidence="11">
    <location>
        <begin position="266"/>
        <end position="283"/>
    </location>
</feature>
<dbReference type="InterPro" id="IPR006153">
    <property type="entry name" value="Cation/H_exchanger_TM"/>
</dbReference>
<feature type="transmembrane region" description="Helical" evidence="11">
    <location>
        <begin position="214"/>
        <end position="236"/>
    </location>
</feature>
<evidence type="ECO:0000256" key="1">
    <source>
        <dbReference type="ARBA" id="ARBA00004651"/>
    </source>
</evidence>
<evidence type="ECO:0000256" key="2">
    <source>
        <dbReference type="ARBA" id="ARBA00022448"/>
    </source>
</evidence>
<keyword evidence="2" id="KW-0813">Transport</keyword>
<keyword evidence="8" id="KW-0406">Ion transport</keyword>
<feature type="transmembrane region" description="Helical" evidence="11">
    <location>
        <begin position="175"/>
        <end position="194"/>
    </location>
</feature>
<comment type="subcellular location">
    <subcellularLocation>
        <location evidence="1">Cell membrane</location>
        <topology evidence="1">Multi-pass membrane protein</topology>
    </subcellularLocation>
</comment>
<feature type="transmembrane region" description="Helical" evidence="11">
    <location>
        <begin position="400"/>
        <end position="417"/>
    </location>
</feature>
<name>A0A1W6M390_VIBVL</name>
<feature type="transmembrane region" description="Helical" evidence="11">
    <location>
        <begin position="74"/>
        <end position="92"/>
    </location>
</feature>
<feature type="transmembrane region" description="Helical" evidence="11">
    <location>
        <begin position="133"/>
        <end position="155"/>
    </location>
</feature>
<dbReference type="GO" id="GO:0051453">
    <property type="term" value="P:regulation of intracellular pH"/>
    <property type="evidence" value="ECO:0007669"/>
    <property type="project" value="TreeGrafter"/>
</dbReference>
<dbReference type="PANTHER" id="PTHR10110:SF86">
    <property type="entry name" value="SODIUM_HYDROGEN EXCHANGER 7"/>
    <property type="match status" value="1"/>
</dbReference>
<keyword evidence="9 11" id="KW-0472">Membrane</keyword>
<dbReference type="PROSITE" id="PS50042">
    <property type="entry name" value="CNMP_BINDING_3"/>
    <property type="match status" value="1"/>
</dbReference>
<dbReference type="GO" id="GO:0015386">
    <property type="term" value="F:potassium:proton antiporter activity"/>
    <property type="evidence" value="ECO:0007669"/>
    <property type="project" value="TreeGrafter"/>
</dbReference>
<keyword evidence="6 11" id="KW-1133">Transmembrane helix</keyword>
<dbReference type="InterPro" id="IPR018490">
    <property type="entry name" value="cNMP-bd_dom_sf"/>
</dbReference>
<comment type="caution">
    <text evidence="13">The sequence shown here is derived from an EMBL/GenBank/DDBJ whole genome shotgun (WGS) entry which is preliminary data.</text>
</comment>
<dbReference type="Gene3D" id="6.10.140.1330">
    <property type="match status" value="1"/>
</dbReference>
<dbReference type="EMBL" id="PDGH01000026">
    <property type="protein sequence ID" value="POB49835.1"/>
    <property type="molecule type" value="Genomic_DNA"/>
</dbReference>
<dbReference type="InterPro" id="IPR000595">
    <property type="entry name" value="cNMP-bd_dom"/>
</dbReference>
<dbReference type="GO" id="GO:0005886">
    <property type="term" value="C:plasma membrane"/>
    <property type="evidence" value="ECO:0007669"/>
    <property type="project" value="UniProtKB-SubCell"/>
</dbReference>
<dbReference type="CDD" id="cd00038">
    <property type="entry name" value="CAP_ED"/>
    <property type="match status" value="1"/>
</dbReference>
<dbReference type="InterPro" id="IPR014710">
    <property type="entry name" value="RmlC-like_jellyroll"/>
</dbReference>
<keyword evidence="3" id="KW-0050">Antiport</keyword>
<evidence type="ECO:0000256" key="6">
    <source>
        <dbReference type="ARBA" id="ARBA00022989"/>
    </source>
</evidence>
<feature type="transmembrane region" description="Helical" evidence="11">
    <location>
        <begin position="367"/>
        <end position="388"/>
    </location>
</feature>
<organism evidence="13 14">
    <name type="scientific">Vibrio vulnificus</name>
    <dbReference type="NCBI Taxonomy" id="672"/>
    <lineage>
        <taxon>Bacteria</taxon>
        <taxon>Pseudomonadati</taxon>
        <taxon>Pseudomonadota</taxon>
        <taxon>Gammaproteobacteria</taxon>
        <taxon>Vibrionales</taxon>
        <taxon>Vibrionaceae</taxon>
        <taxon>Vibrio</taxon>
    </lineage>
</organism>
<evidence type="ECO:0000313" key="14">
    <source>
        <dbReference type="Proteomes" id="UP000237466"/>
    </source>
</evidence>
<evidence type="ECO:0000259" key="12">
    <source>
        <dbReference type="PROSITE" id="PS50042"/>
    </source>
</evidence>
<keyword evidence="10" id="KW-0739">Sodium transport</keyword>
<dbReference type="GO" id="GO:0015385">
    <property type="term" value="F:sodium:proton antiporter activity"/>
    <property type="evidence" value="ECO:0007669"/>
    <property type="project" value="InterPro"/>
</dbReference>
<evidence type="ECO:0000256" key="5">
    <source>
        <dbReference type="ARBA" id="ARBA00022692"/>
    </source>
</evidence>
<dbReference type="Pfam" id="PF00999">
    <property type="entry name" value="Na_H_Exchanger"/>
    <property type="match status" value="1"/>
</dbReference>
<accession>A0A1W6M390</accession>